<evidence type="ECO:0000256" key="3">
    <source>
        <dbReference type="ARBA" id="ARBA00007931"/>
    </source>
</evidence>
<dbReference type="Pfam" id="PF17820">
    <property type="entry name" value="PDZ_6"/>
    <property type="match status" value="1"/>
</dbReference>
<keyword evidence="7 11" id="KW-0862">Zinc</keyword>
<keyword evidence="10 11" id="KW-0472">Membrane</keyword>
<evidence type="ECO:0000256" key="11">
    <source>
        <dbReference type="RuleBase" id="RU362031"/>
    </source>
</evidence>
<feature type="transmembrane region" description="Helical" evidence="11">
    <location>
        <begin position="327"/>
        <end position="350"/>
    </location>
</feature>
<evidence type="ECO:0000256" key="8">
    <source>
        <dbReference type="ARBA" id="ARBA00022989"/>
    </source>
</evidence>
<evidence type="ECO:0000256" key="10">
    <source>
        <dbReference type="ARBA" id="ARBA00023136"/>
    </source>
</evidence>
<keyword evidence="9 11" id="KW-0482">Metalloprotease</keyword>
<feature type="transmembrane region" description="Helical" evidence="11">
    <location>
        <begin position="104"/>
        <end position="131"/>
    </location>
</feature>
<keyword evidence="8 11" id="KW-1133">Transmembrane helix</keyword>
<dbReference type="GO" id="GO:0046872">
    <property type="term" value="F:metal ion binding"/>
    <property type="evidence" value="ECO:0007669"/>
    <property type="project" value="UniProtKB-KW"/>
</dbReference>
<protein>
    <recommendedName>
        <fullName evidence="11">Zinc metalloprotease</fullName>
        <ecNumber evidence="11">3.4.24.-</ecNumber>
    </recommendedName>
</protein>
<evidence type="ECO:0000256" key="2">
    <source>
        <dbReference type="ARBA" id="ARBA00004141"/>
    </source>
</evidence>
<feature type="domain" description="PDZ" evidence="12">
    <location>
        <begin position="118"/>
        <end position="205"/>
    </location>
</feature>
<evidence type="ECO:0000313" key="13">
    <source>
        <dbReference type="EMBL" id="GEJ59432.1"/>
    </source>
</evidence>
<dbReference type="Gene3D" id="2.30.42.10">
    <property type="match status" value="1"/>
</dbReference>
<keyword evidence="11" id="KW-0479">Metal-binding</keyword>
<comment type="caution">
    <text evidence="13">The sequence shown here is derived from an EMBL/GenBank/DDBJ whole genome shotgun (WGS) entry which is preliminary data.</text>
</comment>
<dbReference type="EMBL" id="BJTG01000014">
    <property type="protein sequence ID" value="GEJ59432.1"/>
    <property type="molecule type" value="Genomic_DNA"/>
</dbReference>
<keyword evidence="6 11" id="KW-0378">Hydrolase</keyword>
<dbReference type="InterPro" id="IPR036034">
    <property type="entry name" value="PDZ_sf"/>
</dbReference>
<keyword evidence="5 11" id="KW-0812">Transmembrane</keyword>
<dbReference type="GO" id="GO:0016020">
    <property type="term" value="C:membrane"/>
    <property type="evidence" value="ECO:0007669"/>
    <property type="project" value="UniProtKB-SubCell"/>
</dbReference>
<dbReference type="RefSeq" id="WP_176068924.1">
    <property type="nucleotide sequence ID" value="NZ_BJTG01000014.1"/>
</dbReference>
<accession>A0A7I9VSK7</accession>
<dbReference type="PROSITE" id="PS50106">
    <property type="entry name" value="PDZ"/>
    <property type="match status" value="1"/>
</dbReference>
<dbReference type="InterPro" id="IPR004387">
    <property type="entry name" value="Pept_M50_Zn"/>
</dbReference>
<dbReference type="InterPro" id="IPR001478">
    <property type="entry name" value="PDZ"/>
</dbReference>
<dbReference type="SMART" id="SM00228">
    <property type="entry name" value="PDZ"/>
    <property type="match status" value="1"/>
</dbReference>
<comment type="similarity">
    <text evidence="3 11">Belongs to the peptidase M50B family.</text>
</comment>
<dbReference type="Proteomes" id="UP000503640">
    <property type="component" value="Unassembled WGS sequence"/>
</dbReference>
<keyword evidence="4 13" id="KW-0645">Protease</keyword>
<dbReference type="PANTHER" id="PTHR42837:SF2">
    <property type="entry name" value="MEMBRANE METALLOPROTEASE ARASP2, CHLOROPLASTIC-RELATED"/>
    <property type="match status" value="1"/>
</dbReference>
<dbReference type="GO" id="GO:0004222">
    <property type="term" value="F:metalloendopeptidase activity"/>
    <property type="evidence" value="ECO:0007669"/>
    <property type="project" value="InterPro"/>
</dbReference>
<dbReference type="SUPFAM" id="SSF50156">
    <property type="entry name" value="PDZ domain-like"/>
    <property type="match status" value="1"/>
</dbReference>
<evidence type="ECO:0000313" key="14">
    <source>
        <dbReference type="Proteomes" id="UP000503640"/>
    </source>
</evidence>
<name>A0A7I9VSK7_9BACT</name>
<gene>
    <name evidence="13" type="ORF">AMYX_41730</name>
</gene>
<evidence type="ECO:0000256" key="7">
    <source>
        <dbReference type="ARBA" id="ARBA00022833"/>
    </source>
</evidence>
<dbReference type="AlphaFoldDB" id="A0A7I9VSK7"/>
<evidence type="ECO:0000259" key="12">
    <source>
        <dbReference type="PROSITE" id="PS50106"/>
    </source>
</evidence>
<evidence type="ECO:0000256" key="1">
    <source>
        <dbReference type="ARBA" id="ARBA00001947"/>
    </source>
</evidence>
<dbReference type="PANTHER" id="PTHR42837">
    <property type="entry name" value="REGULATOR OF SIGMA-E PROTEASE RSEP"/>
    <property type="match status" value="1"/>
</dbReference>
<keyword evidence="14" id="KW-1185">Reference proteome</keyword>
<feature type="transmembrane region" description="Helical" evidence="11">
    <location>
        <begin position="6"/>
        <end position="28"/>
    </location>
</feature>
<evidence type="ECO:0000256" key="5">
    <source>
        <dbReference type="ARBA" id="ARBA00022692"/>
    </source>
</evidence>
<sequence>MAHVFGASASFAVVALLVVVAFGALVIIHELGHFAAARLCRMRVERFSVGFGPVLLRRRQGETEWALSAVPFGGYVKIAGMGPGEEIAPDDRAAYANQPAWRRFLVILAGPAMNYLFAVLLAAAMLASLGFREPDPAPVIGEIVAGGAAARAGLQAGDRVRSVDGRSIETWKALVEEVVAHPGREARLSVERGGATVELVATPEDKGGAGRLGIGQAARVTRASPAEAVAGGLRVTNERAGEILAGLGQMVTGRQRAELRGPVGIAQEMAKSARAGAAPFISIVWFISIALGLFNLLPLPALDGGRLVFLVYEIVTRRRVNQRVENVVHLAGFVALFGLLLAVTVFGDLARIFR</sequence>
<organism evidence="13 14">
    <name type="scientific">Anaeromyxobacter diazotrophicus</name>
    <dbReference type="NCBI Taxonomy" id="2590199"/>
    <lineage>
        <taxon>Bacteria</taxon>
        <taxon>Pseudomonadati</taxon>
        <taxon>Myxococcota</taxon>
        <taxon>Myxococcia</taxon>
        <taxon>Myxococcales</taxon>
        <taxon>Cystobacterineae</taxon>
        <taxon>Anaeromyxobacteraceae</taxon>
        <taxon>Anaeromyxobacter</taxon>
    </lineage>
</organism>
<dbReference type="NCBIfam" id="TIGR00054">
    <property type="entry name" value="RIP metalloprotease RseP"/>
    <property type="match status" value="1"/>
</dbReference>
<feature type="transmembrane region" description="Helical" evidence="11">
    <location>
        <begin position="277"/>
        <end position="297"/>
    </location>
</feature>
<dbReference type="EC" id="3.4.24.-" evidence="11"/>
<dbReference type="InterPro" id="IPR008915">
    <property type="entry name" value="Peptidase_M50"/>
</dbReference>
<evidence type="ECO:0000256" key="9">
    <source>
        <dbReference type="ARBA" id="ARBA00023049"/>
    </source>
</evidence>
<comment type="subcellular location">
    <subcellularLocation>
        <location evidence="2">Membrane</location>
        <topology evidence="2">Multi-pass membrane protein</topology>
    </subcellularLocation>
</comment>
<reference evidence="14" key="1">
    <citation type="journal article" date="2020" name="Appl. Environ. Microbiol.">
        <title>Diazotrophic Anaeromyxobacter Isolates from Soils.</title>
        <authorList>
            <person name="Masuda Y."/>
            <person name="Yamanaka H."/>
            <person name="Xu Z.X."/>
            <person name="Shiratori Y."/>
            <person name="Aono T."/>
            <person name="Amachi S."/>
            <person name="Senoo K."/>
            <person name="Itoh H."/>
        </authorList>
    </citation>
    <scope>NUCLEOTIDE SEQUENCE [LARGE SCALE GENOMIC DNA]</scope>
    <source>
        <strain evidence="14">R267</strain>
    </source>
</reference>
<evidence type="ECO:0000256" key="6">
    <source>
        <dbReference type="ARBA" id="ARBA00022801"/>
    </source>
</evidence>
<dbReference type="Pfam" id="PF02163">
    <property type="entry name" value="Peptidase_M50"/>
    <property type="match status" value="1"/>
</dbReference>
<proteinExistence type="inferred from homology"/>
<dbReference type="CDD" id="cd06163">
    <property type="entry name" value="S2P-M50_PDZ_RseP-like"/>
    <property type="match status" value="1"/>
</dbReference>
<dbReference type="GO" id="GO:0006508">
    <property type="term" value="P:proteolysis"/>
    <property type="evidence" value="ECO:0007669"/>
    <property type="project" value="UniProtKB-KW"/>
</dbReference>
<evidence type="ECO:0000256" key="4">
    <source>
        <dbReference type="ARBA" id="ARBA00022670"/>
    </source>
</evidence>
<dbReference type="InterPro" id="IPR041489">
    <property type="entry name" value="PDZ_6"/>
</dbReference>
<comment type="cofactor">
    <cofactor evidence="1 11">
        <name>Zn(2+)</name>
        <dbReference type="ChEBI" id="CHEBI:29105"/>
    </cofactor>
</comment>